<dbReference type="PANTHER" id="PTHR33744">
    <property type="entry name" value="CARBOHYDRATE DIACID REGULATOR"/>
    <property type="match status" value="1"/>
</dbReference>
<dbReference type="Proteomes" id="UP001500418">
    <property type="component" value="Unassembled WGS sequence"/>
</dbReference>
<keyword evidence="3" id="KW-1185">Reference proteome</keyword>
<sequence>MFRLAARRVAWAETTSDAQADSAVERAVAMAGHTVGADATLTRVLGPRTQAAWLSRATPFSESDLGLARLRPPDGVRVVAGDPAQGLDGFRRTHIEATHAPRVVMLSEPHAAPITRYRNVAVAALGTVDPEQARTFVTRVLGRLATDDENTLRLATTLAAYLDENRSRTRTAERLVIHPNTVAYRVQQTKQILGRGIKTGTLDLRVALALPPTLRGLPGAH</sequence>
<reference evidence="3" key="1">
    <citation type="journal article" date="2019" name="Int. J. Syst. Evol. Microbiol.">
        <title>The Global Catalogue of Microorganisms (GCM) 10K type strain sequencing project: providing services to taxonomists for standard genome sequencing and annotation.</title>
        <authorList>
            <consortium name="The Broad Institute Genomics Platform"/>
            <consortium name="The Broad Institute Genome Sequencing Center for Infectious Disease"/>
            <person name="Wu L."/>
            <person name="Ma J."/>
        </authorList>
    </citation>
    <scope>NUCLEOTIDE SEQUENCE [LARGE SCALE GENOMIC DNA]</scope>
    <source>
        <strain evidence="3">JCM 11444</strain>
    </source>
</reference>
<dbReference type="Gene3D" id="1.10.10.2840">
    <property type="entry name" value="PucR C-terminal helix-turn-helix domain"/>
    <property type="match status" value="1"/>
</dbReference>
<dbReference type="EMBL" id="BAAAID010000144">
    <property type="protein sequence ID" value="GAA0961807.1"/>
    <property type="molecule type" value="Genomic_DNA"/>
</dbReference>
<dbReference type="InterPro" id="IPR042070">
    <property type="entry name" value="PucR_C-HTH_sf"/>
</dbReference>
<gene>
    <name evidence="2" type="ORF">GCM10009575_096350</name>
</gene>
<proteinExistence type="predicted"/>
<feature type="domain" description="PucR C-terminal helix-turn-helix" evidence="1">
    <location>
        <begin position="154"/>
        <end position="209"/>
    </location>
</feature>
<dbReference type="Pfam" id="PF13556">
    <property type="entry name" value="HTH_30"/>
    <property type="match status" value="1"/>
</dbReference>
<protein>
    <recommendedName>
        <fullName evidence="1">PucR C-terminal helix-turn-helix domain-containing protein</fullName>
    </recommendedName>
</protein>
<dbReference type="InterPro" id="IPR025736">
    <property type="entry name" value="PucR_C-HTH_dom"/>
</dbReference>
<evidence type="ECO:0000313" key="2">
    <source>
        <dbReference type="EMBL" id="GAA0961807.1"/>
    </source>
</evidence>
<evidence type="ECO:0000313" key="3">
    <source>
        <dbReference type="Proteomes" id="UP001500418"/>
    </source>
</evidence>
<organism evidence="2 3">
    <name type="scientific">Streptomyces rhizosphaericus</name>
    <dbReference type="NCBI Taxonomy" id="114699"/>
    <lineage>
        <taxon>Bacteria</taxon>
        <taxon>Bacillati</taxon>
        <taxon>Actinomycetota</taxon>
        <taxon>Actinomycetes</taxon>
        <taxon>Kitasatosporales</taxon>
        <taxon>Streptomycetaceae</taxon>
        <taxon>Streptomyces</taxon>
        <taxon>Streptomyces violaceusniger group</taxon>
    </lineage>
</organism>
<comment type="caution">
    <text evidence="2">The sequence shown here is derived from an EMBL/GenBank/DDBJ whole genome shotgun (WGS) entry which is preliminary data.</text>
</comment>
<dbReference type="PANTHER" id="PTHR33744:SF1">
    <property type="entry name" value="DNA-BINDING TRANSCRIPTIONAL ACTIVATOR ADER"/>
    <property type="match status" value="1"/>
</dbReference>
<evidence type="ECO:0000259" key="1">
    <source>
        <dbReference type="Pfam" id="PF13556"/>
    </source>
</evidence>
<name>A0ABP4C7L4_9ACTN</name>
<dbReference type="InterPro" id="IPR051448">
    <property type="entry name" value="CdaR-like_regulators"/>
</dbReference>
<accession>A0ABP4C7L4</accession>